<dbReference type="eggNOG" id="arCOG10172">
    <property type="taxonomic scope" value="Archaea"/>
</dbReference>
<evidence type="ECO:0000313" key="2">
    <source>
        <dbReference type="EMBL" id="ELY42760.1"/>
    </source>
</evidence>
<dbReference type="AlphaFoldDB" id="L9VZX3"/>
<sequence length="157" mass="16587">MLAALGVGSAAALAGCTGDGGPGIGGDPEYETGEIGDIDGEPRTEDEQVAAEALAEQEIDEGVTPLEEVALTDHEFVFEDDYRGSTVQGTVENTGDDRIELTEVRVRVYNDDGEQIGRYLSSTGDLDGGVTWEFQVIVLESPEDLADYDITALGTPT</sequence>
<reference evidence="2 3" key="1">
    <citation type="journal article" date="2014" name="PLoS Genet.">
        <title>Phylogenetically driven sequencing of extremely halophilic archaea reveals strategies for static and dynamic osmo-response.</title>
        <authorList>
            <person name="Becker E.A."/>
            <person name="Seitzer P.M."/>
            <person name="Tritt A."/>
            <person name="Larsen D."/>
            <person name="Krusor M."/>
            <person name="Yao A.I."/>
            <person name="Wu D."/>
            <person name="Madern D."/>
            <person name="Eisen J.A."/>
            <person name="Darling A.E."/>
            <person name="Facciotti M.T."/>
        </authorList>
    </citation>
    <scope>NUCLEOTIDE SEQUENCE [LARGE SCALE GENOMIC DNA]</scope>
    <source>
        <strain evidence="2 3">GA33</strain>
    </source>
</reference>
<organism evidence="2 3">
    <name type="scientific">Natronorubrum tibetense GA33</name>
    <dbReference type="NCBI Taxonomy" id="1114856"/>
    <lineage>
        <taxon>Archaea</taxon>
        <taxon>Methanobacteriati</taxon>
        <taxon>Methanobacteriota</taxon>
        <taxon>Stenosarchaea group</taxon>
        <taxon>Halobacteria</taxon>
        <taxon>Halobacteriales</taxon>
        <taxon>Natrialbaceae</taxon>
        <taxon>Natronorubrum</taxon>
    </lineage>
</organism>
<dbReference type="InterPro" id="IPR047676">
    <property type="entry name" value="FxLYD_dom"/>
</dbReference>
<evidence type="ECO:0008006" key="4">
    <source>
        <dbReference type="Google" id="ProtNLM"/>
    </source>
</evidence>
<comment type="caution">
    <text evidence="2">The sequence shown here is derived from an EMBL/GenBank/DDBJ whole genome shotgun (WGS) entry which is preliminary data.</text>
</comment>
<accession>L9VZX3</accession>
<keyword evidence="3" id="KW-1185">Reference proteome</keyword>
<dbReference type="Proteomes" id="UP000011599">
    <property type="component" value="Unassembled WGS sequence"/>
</dbReference>
<protein>
    <recommendedName>
        <fullName evidence="4">DUF3426 domain-containing protein</fullName>
    </recommendedName>
</protein>
<feature type="compositionally biased region" description="Gly residues" evidence="1">
    <location>
        <begin position="17"/>
        <end position="26"/>
    </location>
</feature>
<feature type="compositionally biased region" description="Acidic residues" evidence="1">
    <location>
        <begin position="28"/>
        <end position="39"/>
    </location>
</feature>
<evidence type="ECO:0000313" key="3">
    <source>
        <dbReference type="Proteomes" id="UP000011599"/>
    </source>
</evidence>
<name>L9VZX3_9EURY</name>
<dbReference type="EMBL" id="AOHW01000022">
    <property type="protein sequence ID" value="ELY42760.1"/>
    <property type="molecule type" value="Genomic_DNA"/>
</dbReference>
<gene>
    <name evidence="2" type="ORF">C496_05477</name>
</gene>
<dbReference type="PATRIC" id="fig|1114856.3.peg.1137"/>
<dbReference type="NCBIfam" id="NF038353">
    <property type="entry name" value="FxLYD_dom"/>
    <property type="match status" value="1"/>
</dbReference>
<evidence type="ECO:0000256" key="1">
    <source>
        <dbReference type="SAM" id="MobiDB-lite"/>
    </source>
</evidence>
<feature type="region of interest" description="Disordered" evidence="1">
    <location>
        <begin position="15"/>
        <end position="44"/>
    </location>
</feature>
<proteinExistence type="predicted"/>